<keyword evidence="4" id="KW-1185">Reference proteome</keyword>
<reference evidence="3 4" key="1">
    <citation type="submission" date="2015-08" db="EMBL/GenBank/DDBJ databases">
        <title>Enterococcus genome sequence.</title>
        <authorList>
            <person name="Acedo J.Z."/>
            <person name="Vederas J.C."/>
        </authorList>
    </citation>
    <scope>NUCLEOTIDE SEQUENCE [LARGE SCALE GENOMIC DNA]</scope>
    <source>
        <strain evidence="3 4">49</strain>
    </source>
</reference>
<keyword evidence="2" id="KW-0472">Membrane</keyword>
<sequence>MKGKVLILLGFSFLFLSLGVLEGNAQVNQQVQKNVPIVLTDDKSEDLSTNGSPHNDYDHDPKERGDPKESTLLTEIRKKVGIKYTRYPQTNEIHSFLISFVGTWVLLIVFYLFFKRRKDVEDEN</sequence>
<feature type="compositionally biased region" description="Basic and acidic residues" evidence="1">
    <location>
        <begin position="55"/>
        <end position="69"/>
    </location>
</feature>
<evidence type="ECO:0000256" key="1">
    <source>
        <dbReference type="SAM" id="MobiDB-lite"/>
    </source>
</evidence>
<organism evidence="3 4">
    <name type="scientific">Enterococcus canintestini</name>
    <dbReference type="NCBI Taxonomy" id="317010"/>
    <lineage>
        <taxon>Bacteria</taxon>
        <taxon>Bacillati</taxon>
        <taxon>Bacillota</taxon>
        <taxon>Bacilli</taxon>
        <taxon>Lactobacillales</taxon>
        <taxon>Enterococcaceae</taxon>
        <taxon>Enterococcus</taxon>
    </lineage>
</organism>
<evidence type="ECO:0000313" key="4">
    <source>
        <dbReference type="Proteomes" id="UP000216797"/>
    </source>
</evidence>
<evidence type="ECO:0000313" key="3">
    <source>
        <dbReference type="EMBL" id="PAB01545.1"/>
    </source>
</evidence>
<name>A0A267HV77_9ENTE</name>
<keyword evidence="2" id="KW-0812">Transmembrane</keyword>
<dbReference type="Proteomes" id="UP000216797">
    <property type="component" value="Unassembled WGS sequence"/>
</dbReference>
<keyword evidence="2" id="KW-1133">Transmembrane helix</keyword>
<proteinExistence type="predicted"/>
<comment type="caution">
    <text evidence="3">The sequence shown here is derived from an EMBL/GenBank/DDBJ whole genome shotgun (WGS) entry which is preliminary data.</text>
</comment>
<feature type="transmembrane region" description="Helical" evidence="2">
    <location>
        <begin position="93"/>
        <end position="114"/>
    </location>
</feature>
<dbReference type="NCBIfam" id="TIGR01167">
    <property type="entry name" value="LPXTG_anchor"/>
    <property type="match status" value="1"/>
</dbReference>
<dbReference type="AlphaFoldDB" id="A0A267HV77"/>
<protein>
    <submittedName>
        <fullName evidence="3">Uncharacterized protein</fullName>
    </submittedName>
</protein>
<dbReference type="RefSeq" id="WP_180708217.1">
    <property type="nucleotide sequence ID" value="NZ_LHUG01000003.1"/>
</dbReference>
<evidence type="ECO:0000256" key="2">
    <source>
        <dbReference type="SAM" id="Phobius"/>
    </source>
</evidence>
<feature type="region of interest" description="Disordered" evidence="1">
    <location>
        <begin position="42"/>
        <end position="70"/>
    </location>
</feature>
<gene>
    <name evidence="3" type="ORF">AKL21_03565</name>
</gene>
<accession>A0A267HV77</accession>
<dbReference type="EMBL" id="LHUG01000003">
    <property type="protein sequence ID" value="PAB01545.1"/>
    <property type="molecule type" value="Genomic_DNA"/>
</dbReference>